<dbReference type="PANTHER" id="PTHR47036">
    <property type="entry name" value="COBALT-FACTOR III C(17)-METHYLTRANSFERASE-RELATED"/>
    <property type="match status" value="1"/>
</dbReference>
<gene>
    <name evidence="8" type="primary">cobIJ</name>
    <name evidence="8" type="ORF">LC603019_00020</name>
</gene>
<dbReference type="InterPro" id="IPR003043">
    <property type="entry name" value="Uropor_MeTrfase_CS"/>
</dbReference>
<dbReference type="InterPro" id="IPR014777">
    <property type="entry name" value="4pyrrole_Mease_sub1"/>
</dbReference>
<keyword evidence="3 6" id="KW-0489">Methyltransferase</keyword>
<feature type="domain" description="Tetrapyrrole methylase" evidence="7">
    <location>
        <begin position="12"/>
        <end position="155"/>
    </location>
</feature>
<dbReference type="UniPathway" id="UPA00148"/>
<accession>A0A5E3ZUT1</accession>
<evidence type="ECO:0000313" key="9">
    <source>
        <dbReference type="Proteomes" id="UP000324288"/>
    </source>
</evidence>
<comment type="similarity">
    <text evidence="6">Belongs to the precorrin methyltransferase family.</text>
</comment>
<dbReference type="InterPro" id="IPR051810">
    <property type="entry name" value="Precorrin_MeTrfase"/>
</dbReference>
<name>A0A5E3ZUT1_9ACTN</name>
<dbReference type="InterPro" id="IPR000878">
    <property type="entry name" value="4pyrrol_Mease"/>
</dbReference>
<dbReference type="Gene3D" id="3.30.950.10">
    <property type="entry name" value="Methyltransferase, Cobalt-precorrin-4 Transmethylase, Domain 2"/>
    <property type="match status" value="2"/>
</dbReference>
<evidence type="ECO:0000313" key="8">
    <source>
        <dbReference type="EMBL" id="VHN99430.1"/>
    </source>
</evidence>
<sequence>MTTGPTSHPEGYQGALAEFYDTAERLLRAELAAGKTVALIAAGDPLIYSSQQHLSRRLTGDYPVDIIPGISSIQAAAAATRSVLCEDRDVFRVVPATLPLAELTAQLCSGDPLAVLKLGRTTDTLVSALRAADRLEHALVVSNASTPHEHIIPLTEALSKGELLPYFSVVLLPSATLADGVVREENAPAEGRVDVVGLGPGDAKFLTQDTADILAQATDVVGYATYTQRVSVREDQHVHSSGNMVKLERARLALDLAAGGKRVVVVSSGDPGMFGMVTALMEVLDTLDPQSEDAERLAQLPIEIHPGVTAALAAAAHVGAPLGHDFAVLSLSDRMKPWGTIAQRVQACCDADMAFAVYNPKSRTRPHQIDAFIKLLHHARSPETLIIKVRAVGCEQEQYSVSTLADFTSEDVDIRTVLIVGSSRTRIVAVGDRQRVYTPRRYD</sequence>
<evidence type="ECO:0000256" key="3">
    <source>
        <dbReference type="ARBA" id="ARBA00022603"/>
    </source>
</evidence>
<feature type="domain" description="Tetrapyrrole methylase" evidence="7">
    <location>
        <begin position="195"/>
        <end position="406"/>
    </location>
</feature>
<dbReference type="GO" id="GO:0032259">
    <property type="term" value="P:methylation"/>
    <property type="evidence" value="ECO:0007669"/>
    <property type="project" value="UniProtKB-KW"/>
</dbReference>
<keyword evidence="9" id="KW-1185">Reference proteome</keyword>
<evidence type="ECO:0000256" key="1">
    <source>
        <dbReference type="ARBA" id="ARBA00004953"/>
    </source>
</evidence>
<protein>
    <submittedName>
        <fullName evidence="8">Cobalamin biosynthesis protein CobIJ</fullName>
    </submittedName>
</protein>
<dbReference type="CDD" id="cd11646">
    <property type="entry name" value="Precorrin_3B_C17_MT"/>
    <property type="match status" value="1"/>
</dbReference>
<dbReference type="AlphaFoldDB" id="A0A5E3ZUT1"/>
<reference evidence="8 9" key="1">
    <citation type="submission" date="2019-04" db="EMBL/GenBank/DDBJ databases">
        <authorList>
            <person name="Seth-Smith MB H."/>
            <person name="Seth-Smith H."/>
        </authorList>
    </citation>
    <scope>NUCLEOTIDE SEQUENCE [LARGE SCALE GENOMIC DNA]</scope>
    <source>
        <strain evidence="8">USB-603019</strain>
    </source>
</reference>
<organism evidence="8 9">
    <name type="scientific">Lawsonella clevelandensis</name>
    <dbReference type="NCBI Taxonomy" id="1528099"/>
    <lineage>
        <taxon>Bacteria</taxon>
        <taxon>Bacillati</taxon>
        <taxon>Actinomycetota</taxon>
        <taxon>Actinomycetes</taxon>
        <taxon>Mycobacteriales</taxon>
        <taxon>Lawsonellaceae</taxon>
        <taxon>Lawsonella</taxon>
    </lineage>
</organism>
<dbReference type="GO" id="GO:0009236">
    <property type="term" value="P:cobalamin biosynthetic process"/>
    <property type="evidence" value="ECO:0007669"/>
    <property type="project" value="UniProtKB-UniPathway"/>
</dbReference>
<dbReference type="InterPro" id="IPR006363">
    <property type="entry name" value="Cbl_synth_CobJ/CibH_dom"/>
</dbReference>
<dbReference type="PANTHER" id="PTHR47036:SF1">
    <property type="entry name" value="COBALT-FACTOR III C(17)-METHYLTRANSFERASE-RELATED"/>
    <property type="match status" value="1"/>
</dbReference>
<dbReference type="Gene3D" id="3.40.1010.10">
    <property type="entry name" value="Cobalt-precorrin-4 Transmethylase, Domain 1"/>
    <property type="match status" value="2"/>
</dbReference>
<keyword evidence="2" id="KW-0169">Cobalamin biosynthesis</keyword>
<keyword evidence="5" id="KW-0949">S-adenosyl-L-methionine</keyword>
<evidence type="ECO:0000259" key="7">
    <source>
        <dbReference type="Pfam" id="PF00590"/>
    </source>
</evidence>
<dbReference type="EMBL" id="LR584267">
    <property type="protein sequence ID" value="VHN99430.1"/>
    <property type="molecule type" value="Genomic_DNA"/>
</dbReference>
<dbReference type="RefSeq" id="WP_053961276.1">
    <property type="nucleotide sequence ID" value="NZ_CP009312.1"/>
</dbReference>
<dbReference type="GO" id="GO:0008168">
    <property type="term" value="F:methyltransferase activity"/>
    <property type="evidence" value="ECO:0007669"/>
    <property type="project" value="UniProtKB-KW"/>
</dbReference>
<dbReference type="GeneID" id="84895634"/>
<comment type="pathway">
    <text evidence="1">Cofactor biosynthesis; adenosylcobalamin biosynthesis.</text>
</comment>
<dbReference type="Pfam" id="PF00590">
    <property type="entry name" value="TP_methylase"/>
    <property type="match status" value="2"/>
</dbReference>
<dbReference type="PROSITE" id="PS00840">
    <property type="entry name" value="SUMT_2"/>
    <property type="match status" value="1"/>
</dbReference>
<evidence type="ECO:0000256" key="4">
    <source>
        <dbReference type="ARBA" id="ARBA00022679"/>
    </source>
</evidence>
<dbReference type="SUPFAM" id="SSF53790">
    <property type="entry name" value="Tetrapyrrole methylase"/>
    <property type="match status" value="2"/>
</dbReference>
<dbReference type="InterPro" id="IPR035996">
    <property type="entry name" value="4pyrrol_Methylase_sf"/>
</dbReference>
<evidence type="ECO:0000256" key="6">
    <source>
        <dbReference type="RuleBase" id="RU003960"/>
    </source>
</evidence>
<evidence type="ECO:0000256" key="5">
    <source>
        <dbReference type="ARBA" id="ARBA00022691"/>
    </source>
</evidence>
<keyword evidence="4 6" id="KW-0808">Transferase</keyword>
<dbReference type="Proteomes" id="UP000324288">
    <property type="component" value="Chromosome"/>
</dbReference>
<dbReference type="InterPro" id="IPR014776">
    <property type="entry name" value="4pyrrole_Mease_sub2"/>
</dbReference>
<proteinExistence type="inferred from homology"/>
<evidence type="ECO:0000256" key="2">
    <source>
        <dbReference type="ARBA" id="ARBA00022573"/>
    </source>
</evidence>